<feature type="chain" id="PRO_5045436728" evidence="1">
    <location>
        <begin position="30"/>
        <end position="100"/>
    </location>
</feature>
<keyword evidence="3" id="KW-1185">Reference proteome</keyword>
<reference evidence="2 3" key="1">
    <citation type="submission" date="2022-12" db="EMBL/GenBank/DDBJ databases">
        <title>Chromosome-level genome of Tegillarca granosa.</title>
        <authorList>
            <person name="Kim J."/>
        </authorList>
    </citation>
    <scope>NUCLEOTIDE SEQUENCE [LARGE SCALE GENOMIC DNA]</scope>
    <source>
        <strain evidence="2">Teg-2019</strain>
        <tissue evidence="2">Adductor muscle</tissue>
    </source>
</reference>
<proteinExistence type="predicted"/>
<gene>
    <name evidence="2" type="ORF">KUTeg_017401</name>
</gene>
<dbReference type="Proteomes" id="UP001217089">
    <property type="component" value="Unassembled WGS sequence"/>
</dbReference>
<organism evidence="2 3">
    <name type="scientific">Tegillarca granosa</name>
    <name type="common">Malaysian cockle</name>
    <name type="synonym">Anadara granosa</name>
    <dbReference type="NCBI Taxonomy" id="220873"/>
    <lineage>
        <taxon>Eukaryota</taxon>
        <taxon>Metazoa</taxon>
        <taxon>Spiralia</taxon>
        <taxon>Lophotrochozoa</taxon>
        <taxon>Mollusca</taxon>
        <taxon>Bivalvia</taxon>
        <taxon>Autobranchia</taxon>
        <taxon>Pteriomorphia</taxon>
        <taxon>Arcoida</taxon>
        <taxon>Arcoidea</taxon>
        <taxon>Arcidae</taxon>
        <taxon>Tegillarca</taxon>
    </lineage>
</organism>
<evidence type="ECO:0000313" key="3">
    <source>
        <dbReference type="Proteomes" id="UP001217089"/>
    </source>
</evidence>
<keyword evidence="1" id="KW-0732">Signal</keyword>
<sequence length="100" mass="11605">MSNTYSVADKLFFFFFLMVAMVFVSSTSAQSVDETNVREEQLLKAFADEIRRDLLELNLRGTILKRQLESLESQTHSVDAQKRSHVQCLVNLIACYKRRK</sequence>
<protein>
    <submittedName>
        <fullName evidence="2">Uncharacterized protein</fullName>
    </submittedName>
</protein>
<name>A0ABQ9EIC7_TEGGR</name>
<feature type="signal peptide" evidence="1">
    <location>
        <begin position="1"/>
        <end position="29"/>
    </location>
</feature>
<evidence type="ECO:0000313" key="2">
    <source>
        <dbReference type="EMBL" id="KAJ8305047.1"/>
    </source>
</evidence>
<evidence type="ECO:0000256" key="1">
    <source>
        <dbReference type="SAM" id="SignalP"/>
    </source>
</evidence>
<accession>A0ABQ9EIC7</accession>
<comment type="caution">
    <text evidence="2">The sequence shown here is derived from an EMBL/GenBank/DDBJ whole genome shotgun (WGS) entry which is preliminary data.</text>
</comment>
<dbReference type="EMBL" id="JARBDR010000892">
    <property type="protein sequence ID" value="KAJ8305047.1"/>
    <property type="molecule type" value="Genomic_DNA"/>
</dbReference>